<keyword evidence="5" id="KW-1185">Reference proteome</keyword>
<accession>A0A1D8JGS5</accession>
<dbReference type="GO" id="GO:0008168">
    <property type="term" value="F:methyltransferase activity"/>
    <property type="evidence" value="ECO:0007669"/>
    <property type="project" value="UniProtKB-KW"/>
</dbReference>
<dbReference type="AlphaFoldDB" id="A0A1D8JGS5"/>
<protein>
    <submittedName>
        <fullName evidence="4">Methyltransferase</fullName>
    </submittedName>
</protein>
<proteinExistence type="predicted"/>
<evidence type="ECO:0000313" key="5">
    <source>
        <dbReference type="Proteomes" id="UP000185746"/>
    </source>
</evidence>
<reference evidence="4 5" key="1">
    <citation type="submission" date="2016-09" db="EMBL/GenBank/DDBJ databases">
        <title>Complete genome sequence of the Lysinibacillus sphaericus LMG 22257, a specie of Bacillus with ureolytic activity that can effectively biodeposit calcium carbonate.</title>
        <authorList>
            <person name="Yan W."/>
        </authorList>
    </citation>
    <scope>NUCLEOTIDE SEQUENCE [LARGE SCALE GENOMIC DNA]</scope>
    <source>
        <strain evidence="4 5">LMG 22257</strain>
    </source>
</reference>
<dbReference type="Gene3D" id="3.40.50.150">
    <property type="entry name" value="Vaccinia Virus protein VP39"/>
    <property type="match status" value="1"/>
</dbReference>
<name>A0A1D8JGS5_9BACL</name>
<evidence type="ECO:0000256" key="1">
    <source>
        <dbReference type="ARBA" id="ARBA00022603"/>
    </source>
</evidence>
<dbReference type="SUPFAM" id="SSF53335">
    <property type="entry name" value="S-adenosyl-L-methionine-dependent methyltransferases"/>
    <property type="match status" value="1"/>
</dbReference>
<gene>
    <name evidence="4" type="ORF">BI350_10490</name>
</gene>
<feature type="domain" description="Methyltransferase" evidence="3">
    <location>
        <begin position="40"/>
        <end position="135"/>
    </location>
</feature>
<dbReference type="PANTHER" id="PTHR43861">
    <property type="entry name" value="TRANS-ACONITATE 2-METHYLTRANSFERASE-RELATED"/>
    <property type="match status" value="1"/>
</dbReference>
<dbReference type="RefSeq" id="WP_075528069.1">
    <property type="nucleotide sequence ID" value="NZ_CP017560.1"/>
</dbReference>
<dbReference type="GO" id="GO:0032259">
    <property type="term" value="P:methylation"/>
    <property type="evidence" value="ECO:0007669"/>
    <property type="project" value="UniProtKB-KW"/>
</dbReference>
<dbReference type="EMBL" id="CP017560">
    <property type="protein sequence ID" value="AOV07922.1"/>
    <property type="molecule type" value="Genomic_DNA"/>
</dbReference>
<keyword evidence="2 4" id="KW-0808">Transferase</keyword>
<evidence type="ECO:0000256" key="2">
    <source>
        <dbReference type="ARBA" id="ARBA00022679"/>
    </source>
</evidence>
<organism evidence="4 5">
    <name type="scientific">Sporosarcina ureilytica</name>
    <dbReference type="NCBI Taxonomy" id="298596"/>
    <lineage>
        <taxon>Bacteria</taxon>
        <taxon>Bacillati</taxon>
        <taxon>Bacillota</taxon>
        <taxon>Bacilli</taxon>
        <taxon>Bacillales</taxon>
        <taxon>Caryophanaceae</taxon>
        <taxon>Sporosarcina</taxon>
    </lineage>
</organism>
<dbReference type="PANTHER" id="PTHR43861:SF1">
    <property type="entry name" value="TRANS-ACONITATE 2-METHYLTRANSFERASE"/>
    <property type="match status" value="1"/>
</dbReference>
<dbReference type="CDD" id="cd02440">
    <property type="entry name" value="AdoMet_MTases"/>
    <property type="match status" value="1"/>
</dbReference>
<keyword evidence="1 4" id="KW-0489">Methyltransferase</keyword>
<dbReference type="InterPro" id="IPR029063">
    <property type="entry name" value="SAM-dependent_MTases_sf"/>
</dbReference>
<dbReference type="KEGG" id="surl:BI350_10490"/>
<dbReference type="Proteomes" id="UP000185746">
    <property type="component" value="Chromosome"/>
</dbReference>
<dbReference type="Pfam" id="PF13649">
    <property type="entry name" value="Methyltransf_25"/>
    <property type="match status" value="1"/>
</dbReference>
<sequence>MKDSYSRFAAVYDELMEDIPYDTYVELIALAANGIAGKKILDIGCGTGLLAAKLAKSGGNVTGVDISPDMLQIATERAKSLNLPISFLLQPMQKLEGHSGFDVAVIPIDSLNYVTDRTEVLQTFHHVYQALSVGGVLLFDVHSTFKTDVIFLESPFTYDNERIAYIWQTEPGEDVHSVYSELTFFVKKENDLYERFDEVHYQRTFPVQEYVDMLLEVGFKIERVFADWDDKAPEEESERIFFQVRK</sequence>
<dbReference type="Gene3D" id="2.20.25.110">
    <property type="entry name" value="S-adenosyl-L-methionine-dependent methyltransferases"/>
    <property type="match status" value="1"/>
</dbReference>
<dbReference type="InterPro" id="IPR041698">
    <property type="entry name" value="Methyltransf_25"/>
</dbReference>
<evidence type="ECO:0000259" key="3">
    <source>
        <dbReference type="Pfam" id="PF13649"/>
    </source>
</evidence>
<evidence type="ECO:0000313" key="4">
    <source>
        <dbReference type="EMBL" id="AOV07922.1"/>
    </source>
</evidence>